<comment type="pathway">
    <text evidence="1 7">Amino-acid biosynthesis; L-proline biosynthesis; L-glutamate 5-semialdehyde from L-glutamate: step 2/2.</text>
</comment>
<dbReference type="InterPro" id="IPR020593">
    <property type="entry name" value="G-glutamylP_reductase_CS"/>
</dbReference>
<dbReference type="InterPro" id="IPR000965">
    <property type="entry name" value="GPR_dom"/>
</dbReference>
<dbReference type="NCBIfam" id="NF001221">
    <property type="entry name" value="PRK00197.1"/>
    <property type="match status" value="1"/>
</dbReference>
<evidence type="ECO:0000256" key="3">
    <source>
        <dbReference type="ARBA" id="ARBA00022650"/>
    </source>
</evidence>
<evidence type="ECO:0000313" key="10">
    <source>
        <dbReference type="Proteomes" id="UP000823635"/>
    </source>
</evidence>
<evidence type="ECO:0000256" key="4">
    <source>
        <dbReference type="ARBA" id="ARBA00022857"/>
    </source>
</evidence>
<evidence type="ECO:0000256" key="2">
    <source>
        <dbReference type="ARBA" id="ARBA00022605"/>
    </source>
</evidence>
<dbReference type="PROSITE" id="PS01223">
    <property type="entry name" value="PROA"/>
    <property type="match status" value="1"/>
</dbReference>
<dbReference type="Gene3D" id="3.40.309.10">
    <property type="entry name" value="Aldehyde Dehydrogenase, Chain A, domain 2"/>
    <property type="match status" value="1"/>
</dbReference>
<keyword evidence="3 7" id="KW-0641">Proline biosynthesis</keyword>
<evidence type="ECO:0000256" key="1">
    <source>
        <dbReference type="ARBA" id="ARBA00004985"/>
    </source>
</evidence>
<feature type="domain" description="Aldehyde dehydrogenase" evidence="8">
    <location>
        <begin position="40"/>
        <end position="266"/>
    </location>
</feature>
<evidence type="ECO:0000313" key="9">
    <source>
        <dbReference type="EMBL" id="MBO8429488.1"/>
    </source>
</evidence>
<dbReference type="NCBIfam" id="TIGR00407">
    <property type="entry name" value="proA"/>
    <property type="match status" value="1"/>
</dbReference>
<dbReference type="PANTHER" id="PTHR11063">
    <property type="entry name" value="GLUTAMATE SEMIALDEHYDE DEHYDROGENASE"/>
    <property type="match status" value="1"/>
</dbReference>
<dbReference type="Pfam" id="PF00171">
    <property type="entry name" value="Aldedh"/>
    <property type="match status" value="1"/>
</dbReference>
<organism evidence="9 10">
    <name type="scientific">Candidatus Egerieousia excrementavium</name>
    <dbReference type="NCBI Taxonomy" id="2840778"/>
    <lineage>
        <taxon>Bacteria</taxon>
        <taxon>Pseudomonadati</taxon>
        <taxon>Bacteroidota</taxon>
        <taxon>Bacteroidia</taxon>
        <taxon>Bacteroidales</taxon>
        <taxon>Candidatus Egerieousia</taxon>
    </lineage>
</organism>
<dbReference type="SUPFAM" id="SSF53720">
    <property type="entry name" value="ALDH-like"/>
    <property type="match status" value="1"/>
</dbReference>
<reference evidence="9" key="2">
    <citation type="journal article" date="2021" name="PeerJ">
        <title>Extensive microbial diversity within the chicken gut microbiome revealed by metagenomics and culture.</title>
        <authorList>
            <person name="Gilroy R."/>
            <person name="Ravi A."/>
            <person name="Getino M."/>
            <person name="Pursley I."/>
            <person name="Horton D.L."/>
            <person name="Alikhan N.F."/>
            <person name="Baker D."/>
            <person name="Gharbi K."/>
            <person name="Hall N."/>
            <person name="Watson M."/>
            <person name="Adriaenssens E.M."/>
            <person name="Foster-Nyarko E."/>
            <person name="Jarju S."/>
            <person name="Secka A."/>
            <person name="Antonio M."/>
            <person name="Oren A."/>
            <person name="Chaudhuri R.R."/>
            <person name="La Ragione R."/>
            <person name="Hildebrand F."/>
            <person name="Pallen M.J."/>
        </authorList>
    </citation>
    <scope>NUCLEOTIDE SEQUENCE</scope>
    <source>
        <strain evidence="9">15467</strain>
    </source>
</reference>
<comment type="function">
    <text evidence="7">Catalyzes the NADPH-dependent reduction of L-glutamate 5-phosphate into L-glutamate 5-semialdehyde and phosphate. The product spontaneously undergoes cyclization to form 1-pyrroline-5-carboxylate.</text>
</comment>
<keyword evidence="4 7" id="KW-0521">NADP</keyword>
<dbReference type="InterPro" id="IPR016163">
    <property type="entry name" value="Ald_DH_C"/>
</dbReference>
<keyword evidence="7" id="KW-0963">Cytoplasm</keyword>
<dbReference type="PANTHER" id="PTHR11063:SF8">
    <property type="entry name" value="DELTA-1-PYRROLINE-5-CARBOXYLATE SYNTHASE"/>
    <property type="match status" value="1"/>
</dbReference>
<comment type="catalytic activity">
    <reaction evidence="6 7">
        <text>L-glutamate 5-semialdehyde + phosphate + NADP(+) = L-glutamyl 5-phosphate + NADPH + H(+)</text>
        <dbReference type="Rhea" id="RHEA:19541"/>
        <dbReference type="ChEBI" id="CHEBI:15378"/>
        <dbReference type="ChEBI" id="CHEBI:43474"/>
        <dbReference type="ChEBI" id="CHEBI:57783"/>
        <dbReference type="ChEBI" id="CHEBI:58066"/>
        <dbReference type="ChEBI" id="CHEBI:58274"/>
        <dbReference type="ChEBI" id="CHEBI:58349"/>
        <dbReference type="EC" id="1.2.1.41"/>
    </reaction>
</comment>
<dbReference type="InterPro" id="IPR016161">
    <property type="entry name" value="Ald_DH/histidinol_DH"/>
</dbReference>
<comment type="caution">
    <text evidence="9">The sequence shown here is derived from an EMBL/GenBank/DDBJ whole genome shotgun (WGS) entry which is preliminary data.</text>
</comment>
<dbReference type="InterPro" id="IPR016162">
    <property type="entry name" value="Ald_DH_N"/>
</dbReference>
<dbReference type="InterPro" id="IPR012134">
    <property type="entry name" value="Glu-5-SA_DH"/>
</dbReference>
<comment type="subcellular location">
    <subcellularLocation>
        <location evidence="7">Cytoplasm</location>
    </subcellularLocation>
</comment>
<reference evidence="9" key="1">
    <citation type="submission" date="2020-10" db="EMBL/GenBank/DDBJ databases">
        <authorList>
            <person name="Gilroy R."/>
        </authorList>
    </citation>
    <scope>NUCLEOTIDE SEQUENCE</scope>
    <source>
        <strain evidence="9">15467</strain>
    </source>
</reference>
<evidence type="ECO:0000256" key="5">
    <source>
        <dbReference type="ARBA" id="ARBA00023002"/>
    </source>
</evidence>
<dbReference type="Gene3D" id="3.40.605.10">
    <property type="entry name" value="Aldehyde Dehydrogenase, Chain A, domain 1"/>
    <property type="match status" value="1"/>
</dbReference>
<dbReference type="EC" id="1.2.1.41" evidence="7"/>
<evidence type="ECO:0000256" key="7">
    <source>
        <dbReference type="HAMAP-Rule" id="MF_00412"/>
    </source>
</evidence>
<dbReference type="GO" id="GO:0050661">
    <property type="term" value="F:NADP binding"/>
    <property type="evidence" value="ECO:0007669"/>
    <property type="project" value="InterPro"/>
</dbReference>
<dbReference type="GO" id="GO:0055129">
    <property type="term" value="P:L-proline biosynthetic process"/>
    <property type="evidence" value="ECO:0007669"/>
    <property type="project" value="UniProtKB-UniRule"/>
</dbReference>
<dbReference type="PIRSF" id="PIRSF000151">
    <property type="entry name" value="GPR"/>
    <property type="match status" value="1"/>
</dbReference>
<dbReference type="EMBL" id="JADINB010000135">
    <property type="protein sequence ID" value="MBO8429488.1"/>
    <property type="molecule type" value="Genomic_DNA"/>
</dbReference>
<evidence type="ECO:0000256" key="6">
    <source>
        <dbReference type="ARBA" id="ARBA00049024"/>
    </source>
</evidence>
<dbReference type="InterPro" id="IPR015590">
    <property type="entry name" value="Aldehyde_DH_dom"/>
</dbReference>
<sequence length="416" mass="45377">MDCKSVFENVRAASREFMAGYSQEKVNGILLGTADAIGKNSGRILQENAKDLAAMDKDNPKFDRLRLTPERLEAIASDMRNVASLPSPVGRTIERRILPNGLELSKVRVPFGVIGIIYEARPNVTFDVFSLCLKSGNCCLLKGGSDAEHSNRAIIDIIHEVLKKEGMNTCVAELLPSTREATEELLHARDYVDLIIPRGSGALINSVRENATIPVIETGAGVCHIYFDEEGDLEIGTNAVNNSKTRRVSVCNALDCLIIHRSRLADLPHICAPLIKSNVIIFADEPAYAALDGHYPQQLLSHASDTSFGTEFLDYKMAVKTVGSQDDAIRHITKYGSGHSESIISENEENCMKFIAGVDAACVYTNAPTSFTDGAQFGLGAEIGISTQKLHARGPMALEEITTYKWVIRGKGQIRP</sequence>
<dbReference type="HAMAP" id="MF_00412">
    <property type="entry name" value="ProA"/>
    <property type="match status" value="1"/>
</dbReference>
<protein>
    <recommendedName>
        <fullName evidence="7">Gamma-glutamyl phosphate reductase</fullName>
        <shortName evidence="7">GPR</shortName>
        <ecNumber evidence="7">1.2.1.41</ecNumber>
    </recommendedName>
    <alternativeName>
        <fullName evidence="7">Glutamate-5-semialdehyde dehydrogenase</fullName>
    </alternativeName>
    <alternativeName>
        <fullName evidence="7">Glutamyl-gamma-semialdehyde dehydrogenase</fullName>
        <shortName evidence="7">GSA dehydrogenase</shortName>
    </alternativeName>
</protein>
<proteinExistence type="inferred from homology"/>
<dbReference type="Proteomes" id="UP000823635">
    <property type="component" value="Unassembled WGS sequence"/>
</dbReference>
<evidence type="ECO:0000259" key="8">
    <source>
        <dbReference type="Pfam" id="PF00171"/>
    </source>
</evidence>
<dbReference type="CDD" id="cd07079">
    <property type="entry name" value="ALDH_F18-19_ProA-GPR"/>
    <property type="match status" value="1"/>
</dbReference>
<name>A0A9D9GZB0_9BACT</name>
<dbReference type="GO" id="GO:0005737">
    <property type="term" value="C:cytoplasm"/>
    <property type="evidence" value="ECO:0007669"/>
    <property type="project" value="UniProtKB-SubCell"/>
</dbReference>
<gene>
    <name evidence="7" type="primary">proA</name>
    <name evidence="9" type="ORF">IAC68_06120</name>
</gene>
<keyword evidence="5 7" id="KW-0560">Oxidoreductase</keyword>
<comment type="similarity">
    <text evidence="7">Belongs to the gamma-glutamyl phosphate reductase family.</text>
</comment>
<keyword evidence="2 7" id="KW-0028">Amino-acid biosynthesis</keyword>
<dbReference type="AlphaFoldDB" id="A0A9D9GZB0"/>
<accession>A0A9D9GZB0</accession>
<dbReference type="GO" id="GO:0004350">
    <property type="term" value="F:glutamate-5-semialdehyde dehydrogenase activity"/>
    <property type="evidence" value="ECO:0007669"/>
    <property type="project" value="UniProtKB-UniRule"/>
</dbReference>